<name>A0A0F9JH21_9ZZZZ</name>
<feature type="domain" description="UPF0033" evidence="2">
    <location>
        <begin position="24"/>
        <end position="48"/>
    </location>
</feature>
<dbReference type="InterPro" id="IPR036868">
    <property type="entry name" value="TusA-like_sf"/>
</dbReference>
<accession>A0A0F9JH21</accession>
<dbReference type="PANTHER" id="PTHR33279:SF6">
    <property type="entry name" value="SULFUR CARRIER PROTEIN YEDF-RELATED"/>
    <property type="match status" value="1"/>
</dbReference>
<comment type="caution">
    <text evidence="3">The sequence shown here is derived from an EMBL/GenBank/DDBJ whole genome shotgun (WGS) entry which is preliminary data.</text>
</comment>
<evidence type="ECO:0000256" key="1">
    <source>
        <dbReference type="ARBA" id="ARBA00008984"/>
    </source>
</evidence>
<evidence type="ECO:0000259" key="2">
    <source>
        <dbReference type="PROSITE" id="PS01148"/>
    </source>
</evidence>
<reference evidence="3" key="1">
    <citation type="journal article" date="2015" name="Nature">
        <title>Complex archaea that bridge the gap between prokaryotes and eukaryotes.</title>
        <authorList>
            <person name="Spang A."/>
            <person name="Saw J.H."/>
            <person name="Jorgensen S.L."/>
            <person name="Zaremba-Niedzwiedzka K."/>
            <person name="Martijn J."/>
            <person name="Lind A.E."/>
            <person name="van Eijk R."/>
            <person name="Schleper C."/>
            <person name="Guy L."/>
            <person name="Ettema T.J."/>
        </authorList>
    </citation>
    <scope>NUCLEOTIDE SEQUENCE</scope>
</reference>
<dbReference type="InterPro" id="IPR001455">
    <property type="entry name" value="TusA-like"/>
</dbReference>
<organism evidence="3">
    <name type="scientific">marine sediment metagenome</name>
    <dbReference type="NCBI Taxonomy" id="412755"/>
    <lineage>
        <taxon>unclassified sequences</taxon>
        <taxon>metagenomes</taxon>
        <taxon>ecological metagenomes</taxon>
    </lineage>
</organism>
<dbReference type="Gene3D" id="3.30.110.40">
    <property type="entry name" value="TusA-like domain"/>
    <property type="match status" value="1"/>
</dbReference>
<dbReference type="CDD" id="cd00291">
    <property type="entry name" value="SirA_YedF_YeeD"/>
    <property type="match status" value="1"/>
</dbReference>
<dbReference type="PANTHER" id="PTHR33279">
    <property type="entry name" value="SULFUR CARRIER PROTEIN YEDF-RELATED"/>
    <property type="match status" value="1"/>
</dbReference>
<dbReference type="Pfam" id="PF01206">
    <property type="entry name" value="TusA"/>
    <property type="match status" value="1"/>
</dbReference>
<dbReference type="PROSITE" id="PS01148">
    <property type="entry name" value="UPF0033"/>
    <property type="match status" value="1"/>
</dbReference>
<proteinExistence type="inferred from homology"/>
<sequence length="95" mass="10922">MIRKERKGRVKMLTIKDKAPDQSIDIRGKICPYTLIETRDSLKQLSKGQILEVLCDYEPAAENTIPNFCRKKGCPFKVEVVKGGKLWKIKIEKTD</sequence>
<dbReference type="EMBL" id="LAZR01017961">
    <property type="protein sequence ID" value="KKL98272.1"/>
    <property type="molecule type" value="Genomic_DNA"/>
</dbReference>
<dbReference type="AlphaFoldDB" id="A0A0F9JH21"/>
<dbReference type="SUPFAM" id="SSF64307">
    <property type="entry name" value="SirA-like"/>
    <property type="match status" value="1"/>
</dbReference>
<comment type="similarity">
    <text evidence="1">Belongs to the sulfur carrier protein TusA family.</text>
</comment>
<evidence type="ECO:0000313" key="3">
    <source>
        <dbReference type="EMBL" id="KKL98272.1"/>
    </source>
</evidence>
<protein>
    <recommendedName>
        <fullName evidence="2">UPF0033 domain-containing protein</fullName>
    </recommendedName>
</protein>
<gene>
    <name evidence="3" type="ORF">LCGC14_1826110</name>
</gene>